<dbReference type="Proteomes" id="UP000609651">
    <property type="component" value="Unassembled WGS sequence"/>
</dbReference>
<dbReference type="EMBL" id="WTPX01000006">
    <property type="protein sequence ID" value="NNJ24272.1"/>
    <property type="molecule type" value="Genomic_DNA"/>
</dbReference>
<evidence type="ECO:0000313" key="2">
    <source>
        <dbReference type="Proteomes" id="UP000609651"/>
    </source>
</evidence>
<evidence type="ECO:0008006" key="3">
    <source>
        <dbReference type="Google" id="ProtNLM"/>
    </source>
</evidence>
<gene>
    <name evidence="1" type="ORF">LzC2_03260</name>
</gene>
<protein>
    <recommendedName>
        <fullName evidence="3">Lipoprotein</fullName>
    </recommendedName>
</protein>
<dbReference type="RefSeq" id="WP_171183044.1">
    <property type="nucleotide sequence ID" value="NZ_WTPX01000006.1"/>
</dbReference>
<accession>A0ABX1VAG1</accession>
<keyword evidence="2" id="KW-1185">Reference proteome</keyword>
<comment type="caution">
    <text evidence="1">The sequence shown here is derived from an EMBL/GenBank/DDBJ whole genome shotgun (WGS) entry which is preliminary data.</text>
</comment>
<evidence type="ECO:0000313" key="1">
    <source>
        <dbReference type="EMBL" id="NNJ24272.1"/>
    </source>
</evidence>
<dbReference type="PROSITE" id="PS51257">
    <property type="entry name" value="PROKAR_LIPOPROTEIN"/>
    <property type="match status" value="1"/>
</dbReference>
<sequence>MTVLRVAVGIAAVGAVAVSCGFQQVEVEGDEFDDAYDAHVEAMDKHAERLLAAFDAEEKLVRAGKLNGGIKLSVEETASLLRTMQEERKAFEEDGLIPLSLPMRDHAGEFLVRGAESGKRLRKAAERSLRRAIRDDPEAAREIQTRITLYMTPRVVAVLNVSVGSRSDEDVELWSDGTAGEERDLRWTCRRGVLSLSGQEPGTSTGYRLDRMRLSVDGRSMNGLDEKGKIKTATRVK</sequence>
<proteinExistence type="predicted"/>
<organism evidence="1 2">
    <name type="scientific">Alienimonas chondri</name>
    <dbReference type="NCBI Taxonomy" id="2681879"/>
    <lineage>
        <taxon>Bacteria</taxon>
        <taxon>Pseudomonadati</taxon>
        <taxon>Planctomycetota</taxon>
        <taxon>Planctomycetia</taxon>
        <taxon>Planctomycetales</taxon>
        <taxon>Planctomycetaceae</taxon>
        <taxon>Alienimonas</taxon>
    </lineage>
</organism>
<name>A0ABX1VAG1_9PLAN</name>
<reference evidence="1 2" key="1">
    <citation type="journal article" date="2020" name="Syst. Appl. Microbiol.">
        <title>Alienimonas chondri sp. nov., a novel planctomycete isolated from the biofilm of the red alga Chondrus crispus.</title>
        <authorList>
            <person name="Vitorino I."/>
            <person name="Albuquerque L."/>
            <person name="Wiegand S."/>
            <person name="Kallscheuer N."/>
            <person name="da Costa M.S."/>
            <person name="Lobo-da-Cunha A."/>
            <person name="Jogler C."/>
            <person name="Lage O.M."/>
        </authorList>
    </citation>
    <scope>NUCLEOTIDE SEQUENCE [LARGE SCALE GENOMIC DNA]</scope>
    <source>
        <strain evidence="1 2">LzC2</strain>
    </source>
</reference>